<dbReference type="InterPro" id="IPR014989">
    <property type="entry name" value="DUF1839"/>
</dbReference>
<accession>A0A5B8LH74</accession>
<dbReference type="Proteomes" id="UP000315673">
    <property type="component" value="Chromosome"/>
</dbReference>
<dbReference type="Pfam" id="PF08893">
    <property type="entry name" value="DUF1839"/>
    <property type="match status" value="1"/>
</dbReference>
<evidence type="ECO:0000313" key="2">
    <source>
        <dbReference type="Proteomes" id="UP000315673"/>
    </source>
</evidence>
<dbReference type="AlphaFoldDB" id="A0A5B8LH74"/>
<dbReference type="OrthoDB" id="8477651at2"/>
<sequence length="341" mass="37938">MAGRGPRAAVAVTRVVALHGLDAGAHDAHRLHAPDRIWPETNCYADLWIELLHAQGMDPHAMLPCVFGLDFEGDQWTFFKPSLADLRTLYGIDVQELTLWRPLLDHALEHVGAGKLVSVEVDSWWLPDTAGTDYREEHGKTTIVINDVDIAARRLRYFHNAGYFTLDGEDFARTFWLDGEAPILPTYAELIRIDRAVVRDTATLRALSRGLLGEQLNWRPADNPVERFRSRFDADLPALQEAGLAQYHKWAFAGLRQLGAASALAAEFLRWQWADEAPENAIQAFERIATLAKTLTLKSARAVNSGRPLDATESFDEMAEAWQIAMDGTIAALARSGADEA</sequence>
<reference evidence="1 2" key="1">
    <citation type="submission" date="2019-07" db="EMBL/GenBank/DDBJ databases">
        <title>Full genome sequence of Sphingomonas sp. 4R-6-7(HKS19).</title>
        <authorList>
            <person name="Im W.-T."/>
        </authorList>
    </citation>
    <scope>NUCLEOTIDE SEQUENCE [LARGE SCALE GENOMIC DNA]</scope>
    <source>
        <strain evidence="1 2">HKS19</strain>
    </source>
</reference>
<dbReference type="KEGG" id="spai:FPZ24_09155"/>
<proteinExistence type="predicted"/>
<organism evidence="1 2">
    <name type="scientific">Sphingomonas panacisoli</name>
    <dbReference type="NCBI Taxonomy" id="1813879"/>
    <lineage>
        <taxon>Bacteria</taxon>
        <taxon>Pseudomonadati</taxon>
        <taxon>Pseudomonadota</taxon>
        <taxon>Alphaproteobacteria</taxon>
        <taxon>Sphingomonadales</taxon>
        <taxon>Sphingomonadaceae</taxon>
        <taxon>Sphingomonas</taxon>
    </lineage>
</organism>
<name>A0A5B8LH74_9SPHN</name>
<evidence type="ECO:0000313" key="1">
    <source>
        <dbReference type="EMBL" id="QDZ07637.1"/>
    </source>
</evidence>
<keyword evidence="2" id="KW-1185">Reference proteome</keyword>
<gene>
    <name evidence="1" type="ORF">FPZ24_09155</name>
</gene>
<dbReference type="EMBL" id="CP042306">
    <property type="protein sequence ID" value="QDZ07637.1"/>
    <property type="molecule type" value="Genomic_DNA"/>
</dbReference>
<protein>
    <submittedName>
        <fullName evidence="1">DUF1839 family protein</fullName>
    </submittedName>
</protein>